<reference evidence="3" key="1">
    <citation type="submission" date="2017-10" db="EMBL/GenBank/DDBJ databases">
        <title>Rapid genome shrinkage in a self-fertile nematode reveals novel sperm competition proteins.</title>
        <authorList>
            <person name="Yin D."/>
            <person name="Schwarz E.M."/>
            <person name="Thomas C.G."/>
            <person name="Felde R.L."/>
            <person name="Korf I.F."/>
            <person name="Cutter A.D."/>
            <person name="Schartner C.M."/>
            <person name="Ralston E.J."/>
            <person name="Meyer B.J."/>
            <person name="Haag E.S."/>
        </authorList>
    </citation>
    <scope>NUCLEOTIDE SEQUENCE [LARGE SCALE GENOMIC DNA]</scope>
    <source>
        <strain evidence="3">JU1422</strain>
    </source>
</reference>
<feature type="region of interest" description="Disordered" evidence="1">
    <location>
        <begin position="487"/>
        <end position="619"/>
    </location>
</feature>
<sequence length="995" mass="109448">MDSDMVFSDAVHGDWTVHDNEVVISSEEVLPVVTKTEVINDAEKVSGEEGSQENDEVIDVESHSDLEDLDKEPTNNIHESMHPSSAPMPHDPNVYMSPQYFESVVRQEPIPQQFLYYPGFAHGYSVSSTYHQPFVSMVRQKKTSALATVLQRPPVPTHHIAQSHIAYVPGYPFGYENQYIQQMDVNYNELINEEQDVKNSCTISKNPLENKSTRFDNVEEKVASPSSSFPSTDCCRENGSCIPSRPIPNFGLSTQETSNEFSTGASHGKSKEARQNHHIARVADYVDGGILEGGISRHQTDEALGTDNGDTGAIEVESEDENDEIVVVDDERDIGAAPTTAVSDKDDAEEAATSSGDTKHQKSPLERLLLQPVKKRLYSEYPPFAVAFSAIGNPPLPSGQHPPSPKRMQFYQPPAQQHLARNTPPPGFAQPYGMGMRPHEEETRQIMNLDSQQTHNSSPTSSWNQPYPMTNLNAYQQRGPNIYAAPVPPQMVHQNGPPGVVPTSNPYYPAPGPPPPHHHIQPQAPMMPPGMHGQQQQQQPYYNTQSPLTGSSASMNYGSSQMPVPPPATNGSTPIFNFSKPRSSNEGSSANGGGHRRKKHNDLSSPRYNSNGSDDVDGSIFPDMSDFPLLDVVQSKAKKDAGRKPCRPHLCEQSRMLISRVCHFHREFVKRLPSRHPLANSPFSKPDQWTSQIMGISLATVRKCIDMAVDEEVFTRCTDKNLVNLTPSERAEREELLSKLSTVFEDEKTLGAGTAGMTIAEYSPRRSYSNTLVRQSTDDKSSNSSFANGADYGSSETTLLNLDDHSNHSKDFSSTPTTELNNGGQIYEELGSIGGGTQESEDKSTPAVETPKRGRPRKTPGMPAKSSSKQHQSQEDSEMSEDKEEHEKKTEDEDETTEESEKKSEETEQLVLAAERDDDAASSEGTNRSETATPEPAADTSVAKKTRAAARRKNTRTIEEELPAAAKKKRGSVTAATAGVPGLDDENSDHKMVTR</sequence>
<evidence type="ECO:0000256" key="1">
    <source>
        <dbReference type="SAM" id="MobiDB-lite"/>
    </source>
</evidence>
<feature type="compositionally biased region" description="Polar residues" evidence="1">
    <location>
        <begin position="256"/>
        <end position="265"/>
    </location>
</feature>
<dbReference type="Proteomes" id="UP000230233">
    <property type="component" value="Chromosome IV"/>
</dbReference>
<feature type="region of interest" description="Disordered" evidence="1">
    <location>
        <begin position="63"/>
        <end position="91"/>
    </location>
</feature>
<evidence type="ECO:0000313" key="3">
    <source>
        <dbReference type="Proteomes" id="UP000230233"/>
    </source>
</evidence>
<keyword evidence="3" id="KW-1185">Reference proteome</keyword>
<dbReference type="STRING" id="1611254.A0A2G5U557"/>
<proteinExistence type="predicted"/>
<dbReference type="EMBL" id="PDUG01000004">
    <property type="protein sequence ID" value="PIC34675.1"/>
    <property type="molecule type" value="Genomic_DNA"/>
</dbReference>
<feature type="compositionally biased region" description="Low complexity" evidence="1">
    <location>
        <begin position="521"/>
        <end position="540"/>
    </location>
</feature>
<feature type="compositionally biased region" description="Polar residues" evidence="1">
    <location>
        <begin position="812"/>
        <end position="824"/>
    </location>
</feature>
<gene>
    <name evidence="2" type="primary">Cni-Y54G2A.26</name>
    <name evidence="2" type="synonym">Cnig_chr_IV.g14259</name>
    <name evidence="2" type="ORF">B9Z55_014259</name>
</gene>
<feature type="compositionally biased region" description="Basic residues" evidence="1">
    <location>
        <begin position="944"/>
        <end position="955"/>
    </location>
</feature>
<comment type="caution">
    <text evidence="2">The sequence shown here is derived from an EMBL/GenBank/DDBJ whole genome shotgun (WGS) entry which is preliminary data.</text>
</comment>
<feature type="compositionally biased region" description="Polar residues" evidence="1">
    <location>
        <begin position="766"/>
        <end position="775"/>
    </location>
</feature>
<feature type="compositionally biased region" description="Acidic residues" evidence="1">
    <location>
        <begin position="316"/>
        <end position="332"/>
    </location>
</feature>
<feature type="compositionally biased region" description="Basic and acidic residues" evidence="1">
    <location>
        <begin position="802"/>
        <end position="811"/>
    </location>
</feature>
<feature type="compositionally biased region" description="Polar residues" evidence="1">
    <location>
        <begin position="603"/>
        <end position="613"/>
    </location>
</feature>
<accession>A0A2G5U557</accession>
<evidence type="ECO:0000313" key="2">
    <source>
        <dbReference type="EMBL" id="PIC34675.1"/>
    </source>
</evidence>
<feature type="compositionally biased region" description="Polar residues" evidence="1">
    <location>
        <begin position="569"/>
        <end position="582"/>
    </location>
</feature>
<feature type="compositionally biased region" description="Polar residues" evidence="1">
    <location>
        <begin position="541"/>
        <end position="562"/>
    </location>
</feature>
<organism evidence="2 3">
    <name type="scientific">Caenorhabditis nigoni</name>
    <dbReference type="NCBI Taxonomy" id="1611254"/>
    <lineage>
        <taxon>Eukaryota</taxon>
        <taxon>Metazoa</taxon>
        <taxon>Ecdysozoa</taxon>
        <taxon>Nematoda</taxon>
        <taxon>Chromadorea</taxon>
        <taxon>Rhabditida</taxon>
        <taxon>Rhabditina</taxon>
        <taxon>Rhabditomorpha</taxon>
        <taxon>Rhabditoidea</taxon>
        <taxon>Rhabditidae</taxon>
        <taxon>Peloderinae</taxon>
        <taxon>Caenorhabditis</taxon>
    </lineage>
</organism>
<dbReference type="AlphaFoldDB" id="A0A2G5U557"/>
<feature type="region of interest" description="Disordered" evidence="1">
    <location>
        <begin position="297"/>
        <end position="367"/>
    </location>
</feature>
<feature type="region of interest" description="Disordered" evidence="1">
    <location>
        <begin position="766"/>
        <end position="995"/>
    </location>
</feature>
<protein>
    <submittedName>
        <fullName evidence="2">Uncharacterized protein</fullName>
    </submittedName>
</protein>
<feature type="region of interest" description="Disordered" evidence="1">
    <location>
        <begin position="256"/>
        <end position="275"/>
    </location>
</feature>
<name>A0A2G5U557_9PELO</name>
<dbReference type="OrthoDB" id="5817233at2759"/>